<evidence type="ECO:0000256" key="1">
    <source>
        <dbReference type="ARBA" id="ARBA00022801"/>
    </source>
</evidence>
<reference evidence="5 6" key="1">
    <citation type="submission" date="2018-06" db="EMBL/GenBank/DDBJ databases">
        <authorList>
            <consortium name="Pathogen Informatics"/>
            <person name="Doyle S."/>
        </authorList>
    </citation>
    <scope>NUCLEOTIDE SEQUENCE [LARGE SCALE GENOMIC DNA]</scope>
    <source>
        <strain evidence="5 6">NCTC11532</strain>
    </source>
</reference>
<dbReference type="PANTHER" id="PTHR10340">
    <property type="entry name" value="SPHINGOMYELIN PHOSPHODIESTERASE"/>
    <property type="match status" value="1"/>
</dbReference>
<dbReference type="InterPro" id="IPR029052">
    <property type="entry name" value="Metallo-depent_PP-like"/>
</dbReference>
<dbReference type="Gene3D" id="3.60.21.10">
    <property type="match status" value="1"/>
</dbReference>
<evidence type="ECO:0000259" key="4">
    <source>
        <dbReference type="Pfam" id="PF00149"/>
    </source>
</evidence>
<evidence type="ECO:0000256" key="2">
    <source>
        <dbReference type="ARBA" id="ARBA00023180"/>
    </source>
</evidence>
<name>A0A378LTN0_9GAMM</name>
<dbReference type="Proteomes" id="UP000255297">
    <property type="component" value="Unassembled WGS sequence"/>
</dbReference>
<dbReference type="PANTHER" id="PTHR10340:SF57">
    <property type="entry name" value="METALLOPHOS DOMAIN-CONTAINING PROTEIN"/>
    <property type="match status" value="1"/>
</dbReference>
<keyword evidence="2" id="KW-0325">Glycoprotein</keyword>
<dbReference type="EMBL" id="UGPB01000001">
    <property type="protein sequence ID" value="STY30223.1"/>
    <property type="molecule type" value="Genomic_DNA"/>
</dbReference>
<proteinExistence type="predicted"/>
<keyword evidence="3" id="KW-0732">Signal</keyword>
<protein>
    <submittedName>
        <fullName evidence="5">Sphingomyelin phosphodiesterase</fullName>
    </submittedName>
</protein>
<dbReference type="GO" id="GO:0016787">
    <property type="term" value="F:hydrolase activity"/>
    <property type="evidence" value="ECO:0007669"/>
    <property type="project" value="UniProtKB-KW"/>
</dbReference>
<dbReference type="STRING" id="1122170.GCA_000701265_00187"/>
<feature type="domain" description="Calcineurin-like phosphoesterase" evidence="4">
    <location>
        <begin position="24"/>
        <end position="263"/>
    </location>
</feature>
<dbReference type="Pfam" id="PF00149">
    <property type="entry name" value="Metallophos"/>
    <property type="match status" value="1"/>
</dbReference>
<accession>A0A378LTN0</accession>
<feature type="chain" id="PRO_5016714993" evidence="3">
    <location>
        <begin position="21"/>
        <end position="385"/>
    </location>
</feature>
<evidence type="ECO:0000313" key="6">
    <source>
        <dbReference type="Proteomes" id="UP000255297"/>
    </source>
</evidence>
<dbReference type="SUPFAM" id="SSF56300">
    <property type="entry name" value="Metallo-dependent phosphatases"/>
    <property type="match status" value="1"/>
</dbReference>
<dbReference type="InterPro" id="IPR004843">
    <property type="entry name" value="Calcineurin-like_PHP"/>
</dbReference>
<dbReference type="AlphaFoldDB" id="A0A378LTN0"/>
<keyword evidence="1" id="KW-0378">Hydrolase</keyword>
<sequence>MHLFVVFFLLIFCFFNTVLAAPSFLTISDIHYGNNNLSRDGEDTGTEFLEITMNKFKTLSKQVDFILCLGDLPTHSLWNFPQKEAFEKTVFAELYHHDKAQKPLFYIPGNNDSLLGNYQPFERNGVSPLNLTSKWNGACAYCKELIIDKSHMYHDGYYSSYVIPGNKNIILIVLNATQWTNTPILARYPHQEHDASIQLSWLNQQLKKLHSKQLLIAMHEPPGTSYRGETIWHKAYLKEFIKILNSNKKSFKEITLLTGHTHMDEIRRLKLNDGTNVYAFSTPAISRIHHNYPGMKIFHMGNNMRIKDYSTYYTKDTNQWKNLQYHAIKAPNAIFPSCQHQILSQCLNQWDTKKICHFLNKGSFYGVTSSKVPKHECQTIYNISP</sequence>
<keyword evidence="6" id="KW-1185">Reference proteome</keyword>
<gene>
    <name evidence="5" type="ORF">NCTC11532_02299</name>
</gene>
<feature type="signal peptide" evidence="3">
    <location>
        <begin position="1"/>
        <end position="20"/>
    </location>
</feature>
<evidence type="ECO:0000256" key="3">
    <source>
        <dbReference type="SAM" id="SignalP"/>
    </source>
</evidence>
<organism evidence="5 6">
    <name type="scientific">Legionella wadsworthii</name>
    <dbReference type="NCBI Taxonomy" id="28088"/>
    <lineage>
        <taxon>Bacteria</taxon>
        <taxon>Pseudomonadati</taxon>
        <taxon>Pseudomonadota</taxon>
        <taxon>Gammaproteobacteria</taxon>
        <taxon>Legionellales</taxon>
        <taxon>Legionellaceae</taxon>
        <taxon>Legionella</taxon>
    </lineage>
</organism>
<dbReference type="RefSeq" id="WP_035899018.1">
    <property type="nucleotide sequence ID" value="NZ_CAAAIS010000001.1"/>
</dbReference>
<evidence type="ECO:0000313" key="5">
    <source>
        <dbReference type="EMBL" id="STY30223.1"/>
    </source>
</evidence>